<dbReference type="EMBL" id="AP019307">
    <property type="protein sequence ID" value="BBH16856.1"/>
    <property type="molecule type" value="Genomic_DNA"/>
</dbReference>
<organism evidence="1 2">
    <name type="scientific">Nocardioides baekrokdamisoli</name>
    <dbReference type="NCBI Taxonomy" id="1804624"/>
    <lineage>
        <taxon>Bacteria</taxon>
        <taxon>Bacillati</taxon>
        <taxon>Actinomycetota</taxon>
        <taxon>Actinomycetes</taxon>
        <taxon>Propionibacteriales</taxon>
        <taxon>Nocardioidaceae</taxon>
        <taxon>Nocardioides</taxon>
    </lineage>
</organism>
<protein>
    <submittedName>
        <fullName evidence="1">Uncharacterized protein</fullName>
    </submittedName>
</protein>
<reference evidence="1 2" key="1">
    <citation type="submission" date="2018-11" db="EMBL/GenBank/DDBJ databases">
        <title>Complete genome sequence of Nocardioides baekrokdamisoli strain KCTC 39748.</title>
        <authorList>
            <person name="Kang S.W."/>
            <person name="Lee K.C."/>
            <person name="Kim K.K."/>
            <person name="Kim J.S."/>
            <person name="Kim D.S."/>
            <person name="Ko S.H."/>
            <person name="Yang S.H."/>
            <person name="Shin Y.K."/>
            <person name="Lee J.S."/>
        </authorList>
    </citation>
    <scope>NUCLEOTIDE SEQUENCE [LARGE SCALE GENOMIC DNA]</scope>
    <source>
        <strain evidence="1 2">KCTC 39748</strain>
    </source>
</reference>
<sequence>MARRPAAAVVVAAAPVTPDAVLGMPDMESEGAGELVELPQAVSVSVARVATAATASRAFPEVDLFMLCSSFWFI</sequence>
<accession>A0A3G9IES4</accession>
<name>A0A3G9IES4_9ACTN</name>
<gene>
    <name evidence="1" type="ORF">Back2_11430</name>
</gene>
<proteinExistence type="predicted"/>
<dbReference type="AlphaFoldDB" id="A0A3G9IES4"/>
<evidence type="ECO:0000313" key="1">
    <source>
        <dbReference type="EMBL" id="BBH16856.1"/>
    </source>
</evidence>
<dbReference type="Proteomes" id="UP000271573">
    <property type="component" value="Chromosome"/>
</dbReference>
<keyword evidence="2" id="KW-1185">Reference proteome</keyword>
<dbReference type="KEGG" id="nbe:Back2_11430"/>
<evidence type="ECO:0000313" key="2">
    <source>
        <dbReference type="Proteomes" id="UP000271573"/>
    </source>
</evidence>